<gene>
    <name evidence="2" type="ORF">K0M31_016464</name>
</gene>
<evidence type="ECO:0000313" key="2">
    <source>
        <dbReference type="EMBL" id="KAK1132356.1"/>
    </source>
</evidence>
<dbReference type="EMBL" id="JAHYIQ010000005">
    <property type="protein sequence ID" value="KAK1132356.1"/>
    <property type="molecule type" value="Genomic_DNA"/>
</dbReference>
<organism evidence="2 3">
    <name type="scientific">Melipona bicolor</name>
    <dbReference type="NCBI Taxonomy" id="60889"/>
    <lineage>
        <taxon>Eukaryota</taxon>
        <taxon>Metazoa</taxon>
        <taxon>Ecdysozoa</taxon>
        <taxon>Arthropoda</taxon>
        <taxon>Hexapoda</taxon>
        <taxon>Insecta</taxon>
        <taxon>Pterygota</taxon>
        <taxon>Neoptera</taxon>
        <taxon>Endopterygota</taxon>
        <taxon>Hymenoptera</taxon>
        <taxon>Apocrita</taxon>
        <taxon>Aculeata</taxon>
        <taxon>Apoidea</taxon>
        <taxon>Anthophila</taxon>
        <taxon>Apidae</taxon>
        <taxon>Melipona</taxon>
    </lineage>
</organism>
<evidence type="ECO:0000256" key="1">
    <source>
        <dbReference type="SAM" id="MobiDB-lite"/>
    </source>
</evidence>
<keyword evidence="3" id="KW-1185">Reference proteome</keyword>
<protein>
    <submittedName>
        <fullName evidence="2">Uncharacterized protein</fullName>
    </submittedName>
</protein>
<name>A0AA40KTR6_9HYME</name>
<reference evidence="2" key="1">
    <citation type="submission" date="2021-10" db="EMBL/GenBank/DDBJ databases">
        <title>Melipona bicolor Genome sequencing and assembly.</title>
        <authorList>
            <person name="Araujo N.S."/>
            <person name="Arias M.C."/>
        </authorList>
    </citation>
    <scope>NUCLEOTIDE SEQUENCE</scope>
    <source>
        <strain evidence="2">USP_2M_L1-L4_2017</strain>
        <tissue evidence="2">Whole body</tissue>
    </source>
</reference>
<dbReference type="AlphaFoldDB" id="A0AA40KTR6"/>
<feature type="compositionally biased region" description="Basic and acidic residues" evidence="1">
    <location>
        <begin position="79"/>
        <end position="89"/>
    </location>
</feature>
<comment type="caution">
    <text evidence="2">The sequence shown here is derived from an EMBL/GenBank/DDBJ whole genome shotgun (WGS) entry which is preliminary data.</text>
</comment>
<feature type="compositionally biased region" description="Basic and acidic residues" evidence="1">
    <location>
        <begin position="31"/>
        <end position="62"/>
    </location>
</feature>
<feature type="region of interest" description="Disordered" evidence="1">
    <location>
        <begin position="132"/>
        <end position="156"/>
    </location>
</feature>
<feature type="region of interest" description="Disordered" evidence="1">
    <location>
        <begin position="1"/>
        <end position="89"/>
    </location>
</feature>
<sequence>MCPVNAFLGLPPFSKESRRRNPPWNEVAGSRTDRNEIGKKVDVGSEDRADNDGRAEEERGREGAQVAIREGVCGTQGGEMHRRGPESERNAAVGYRCWAAAGSGRALSDVADEYNSGQSWDWDFNAEISRFESESSEGNQTAANSYKILRSVRDRT</sequence>
<dbReference type="Proteomes" id="UP001177670">
    <property type="component" value="Unassembled WGS sequence"/>
</dbReference>
<proteinExistence type="predicted"/>
<accession>A0AA40KTR6</accession>
<evidence type="ECO:0000313" key="3">
    <source>
        <dbReference type="Proteomes" id="UP001177670"/>
    </source>
</evidence>